<name>A0AAE1Y843_9LAMI</name>
<dbReference type="AlphaFoldDB" id="A0AAE1Y843"/>
<gene>
    <name evidence="1" type="ORF">Salat_1676400</name>
</gene>
<sequence length="204" mass="22709">MMYGLIMEMQITGREKLDAREIWNALAKASYDGSDESQLFALNQRAFSPKQVRCYELIGYPEWWEPSKASQKRNSKQNHHASIVVPEPSNVSEESNNHVYVVVAESSIIGKVFHKYAPTCNNAWIIDSDATDHMTFDTNRVKSLKPSSQLIVSTTNGNPSPVAGKTLSHELVISTDSAWLGHKKARHSSTANSACPMRLNSTQS</sequence>
<reference evidence="1" key="1">
    <citation type="submission" date="2020-06" db="EMBL/GenBank/DDBJ databases">
        <authorList>
            <person name="Li T."/>
            <person name="Hu X."/>
            <person name="Zhang T."/>
            <person name="Song X."/>
            <person name="Zhang H."/>
            <person name="Dai N."/>
            <person name="Sheng W."/>
            <person name="Hou X."/>
            <person name="Wei L."/>
        </authorList>
    </citation>
    <scope>NUCLEOTIDE SEQUENCE</scope>
    <source>
        <strain evidence="1">3651</strain>
        <tissue evidence="1">Leaf</tissue>
    </source>
</reference>
<evidence type="ECO:0000313" key="2">
    <source>
        <dbReference type="Proteomes" id="UP001293254"/>
    </source>
</evidence>
<accession>A0AAE1Y843</accession>
<dbReference type="EMBL" id="JACGWO010000006">
    <property type="protein sequence ID" value="KAK4424828.1"/>
    <property type="molecule type" value="Genomic_DNA"/>
</dbReference>
<proteinExistence type="predicted"/>
<evidence type="ECO:0000313" key="1">
    <source>
        <dbReference type="EMBL" id="KAK4424828.1"/>
    </source>
</evidence>
<keyword evidence="2" id="KW-1185">Reference proteome</keyword>
<dbReference type="Proteomes" id="UP001293254">
    <property type="component" value="Unassembled WGS sequence"/>
</dbReference>
<protein>
    <submittedName>
        <fullName evidence="1">Uncharacterized protein</fullName>
    </submittedName>
</protein>
<organism evidence="1 2">
    <name type="scientific">Sesamum alatum</name>
    <dbReference type="NCBI Taxonomy" id="300844"/>
    <lineage>
        <taxon>Eukaryota</taxon>
        <taxon>Viridiplantae</taxon>
        <taxon>Streptophyta</taxon>
        <taxon>Embryophyta</taxon>
        <taxon>Tracheophyta</taxon>
        <taxon>Spermatophyta</taxon>
        <taxon>Magnoliopsida</taxon>
        <taxon>eudicotyledons</taxon>
        <taxon>Gunneridae</taxon>
        <taxon>Pentapetalae</taxon>
        <taxon>asterids</taxon>
        <taxon>lamiids</taxon>
        <taxon>Lamiales</taxon>
        <taxon>Pedaliaceae</taxon>
        <taxon>Sesamum</taxon>
    </lineage>
</organism>
<comment type="caution">
    <text evidence="1">The sequence shown here is derived from an EMBL/GenBank/DDBJ whole genome shotgun (WGS) entry which is preliminary data.</text>
</comment>
<reference evidence="1" key="2">
    <citation type="journal article" date="2024" name="Plant">
        <title>Genomic evolution and insights into agronomic trait innovations of Sesamum species.</title>
        <authorList>
            <person name="Miao H."/>
            <person name="Wang L."/>
            <person name="Qu L."/>
            <person name="Liu H."/>
            <person name="Sun Y."/>
            <person name="Le M."/>
            <person name="Wang Q."/>
            <person name="Wei S."/>
            <person name="Zheng Y."/>
            <person name="Lin W."/>
            <person name="Duan Y."/>
            <person name="Cao H."/>
            <person name="Xiong S."/>
            <person name="Wang X."/>
            <person name="Wei L."/>
            <person name="Li C."/>
            <person name="Ma Q."/>
            <person name="Ju M."/>
            <person name="Zhao R."/>
            <person name="Li G."/>
            <person name="Mu C."/>
            <person name="Tian Q."/>
            <person name="Mei H."/>
            <person name="Zhang T."/>
            <person name="Gao T."/>
            <person name="Zhang H."/>
        </authorList>
    </citation>
    <scope>NUCLEOTIDE SEQUENCE</scope>
    <source>
        <strain evidence="1">3651</strain>
    </source>
</reference>